<keyword evidence="2" id="KW-0808">Transferase</keyword>
<sequence length="221" mass="25540">MTIWQNVPFEDEAAIKEWANKNNIKYSVIKCYENEPLYADDLLIVLGGSMSAYDDIDFIKKEIAFLENHIKEGKKVFGICLGAQLIAKALKAEVYSSKTREIGWREIEVFPHILTSNLKQKQIVFHWHGDTFELPKDTIRLASNDAFLNQAFATKDGFVVGTQFHFETNEDSLKSILKEDSEYLNFDSPYIQNIEEIKEGKKYIKETNTALFDLLDVWKNL</sequence>
<dbReference type="GO" id="GO:0005829">
    <property type="term" value="C:cytosol"/>
    <property type="evidence" value="ECO:0007669"/>
    <property type="project" value="TreeGrafter"/>
</dbReference>
<name>A0A0G9JQI4_9BACT</name>
<gene>
    <name evidence="2" type="ORF">AA20_11870</name>
</gene>
<organism evidence="2 3">
    <name type="scientific">Aliarcobacter butzleri L348</name>
    <dbReference type="NCBI Taxonomy" id="1447256"/>
    <lineage>
        <taxon>Bacteria</taxon>
        <taxon>Pseudomonadati</taxon>
        <taxon>Campylobacterota</taxon>
        <taxon>Epsilonproteobacteria</taxon>
        <taxon>Campylobacterales</taxon>
        <taxon>Arcobacteraceae</taxon>
        <taxon>Aliarcobacter</taxon>
    </lineage>
</organism>
<feature type="domain" description="Glutamine amidotransferase" evidence="1">
    <location>
        <begin position="21"/>
        <end position="170"/>
    </location>
</feature>
<proteinExistence type="predicted"/>
<protein>
    <submittedName>
        <fullName evidence="2">Glutamine amidotransferase</fullName>
    </submittedName>
</protein>
<dbReference type="EMBL" id="JAIQ01000168">
    <property type="protein sequence ID" value="KLD96536.1"/>
    <property type="molecule type" value="Genomic_DNA"/>
</dbReference>
<evidence type="ECO:0000313" key="3">
    <source>
        <dbReference type="Proteomes" id="UP000035514"/>
    </source>
</evidence>
<dbReference type="SUPFAM" id="SSF52317">
    <property type="entry name" value="Class I glutamine amidotransferase-like"/>
    <property type="match status" value="1"/>
</dbReference>
<dbReference type="PATRIC" id="fig|1447256.3.peg.2325"/>
<dbReference type="CDD" id="cd01741">
    <property type="entry name" value="GATase1_1"/>
    <property type="match status" value="1"/>
</dbReference>
<evidence type="ECO:0000313" key="2">
    <source>
        <dbReference type="EMBL" id="KLD96536.1"/>
    </source>
</evidence>
<dbReference type="PANTHER" id="PTHR42695:SF5">
    <property type="entry name" value="GLUTAMINE AMIDOTRANSFERASE YLR126C-RELATED"/>
    <property type="match status" value="1"/>
</dbReference>
<dbReference type="RefSeq" id="WP_046997376.1">
    <property type="nucleotide sequence ID" value="NZ_JAIQ01000168.1"/>
</dbReference>
<comment type="caution">
    <text evidence="2">The sequence shown here is derived from an EMBL/GenBank/DDBJ whole genome shotgun (WGS) entry which is preliminary data.</text>
</comment>
<dbReference type="PANTHER" id="PTHR42695">
    <property type="entry name" value="GLUTAMINE AMIDOTRANSFERASE YLR126C-RELATED"/>
    <property type="match status" value="1"/>
</dbReference>
<dbReference type="Gene3D" id="3.40.50.880">
    <property type="match status" value="1"/>
</dbReference>
<evidence type="ECO:0000259" key="1">
    <source>
        <dbReference type="Pfam" id="PF00117"/>
    </source>
</evidence>
<dbReference type="GO" id="GO:0016740">
    <property type="term" value="F:transferase activity"/>
    <property type="evidence" value="ECO:0007669"/>
    <property type="project" value="UniProtKB-KW"/>
</dbReference>
<reference evidence="2 3" key="1">
    <citation type="submission" date="2014-01" db="EMBL/GenBank/DDBJ databases">
        <title>Development of a Comparative Genomic Fingerprinting Assay for High Resolution Genotyping of Arcobacter butzleri.</title>
        <authorList>
            <person name="Webb A.L."/>
            <person name="Inglis G.D."/>
            <person name="Kruczkiewicz P."/>
            <person name="Selinger L.B."/>
            <person name="Taboada E.N."/>
        </authorList>
    </citation>
    <scope>NUCLEOTIDE SEQUENCE [LARGE SCALE GENOMIC DNA]</scope>
    <source>
        <strain evidence="2 3">L348</strain>
    </source>
</reference>
<dbReference type="Pfam" id="PF00117">
    <property type="entry name" value="GATase"/>
    <property type="match status" value="1"/>
</dbReference>
<dbReference type="InterPro" id="IPR029062">
    <property type="entry name" value="Class_I_gatase-like"/>
</dbReference>
<dbReference type="PROSITE" id="PS51273">
    <property type="entry name" value="GATASE_TYPE_1"/>
    <property type="match status" value="1"/>
</dbReference>
<dbReference type="InterPro" id="IPR044992">
    <property type="entry name" value="ChyE-like"/>
</dbReference>
<dbReference type="InterPro" id="IPR017926">
    <property type="entry name" value="GATASE"/>
</dbReference>
<dbReference type="AlphaFoldDB" id="A0A0G9JQI4"/>
<keyword evidence="2" id="KW-0315">Glutamine amidotransferase</keyword>
<accession>A0A0G9JQI4</accession>
<dbReference type="Proteomes" id="UP000035514">
    <property type="component" value="Unassembled WGS sequence"/>
</dbReference>